<keyword evidence="3" id="KW-0496">Mitochondrion</keyword>
<accession>A0A5C5FWN8</accession>
<dbReference type="Proteomes" id="UP000311382">
    <property type="component" value="Unassembled WGS sequence"/>
</dbReference>
<comment type="subcellular location">
    <subcellularLocation>
        <location evidence="1">Mitochondrion</location>
    </subcellularLocation>
</comment>
<dbReference type="InterPro" id="IPR050188">
    <property type="entry name" value="RluA_PseudoU_synthase"/>
</dbReference>
<sequence length="210" mass="23088">MTGTWARPHSPQLYTVHRLDKSTTGALLLAKSRPIASRLSAQLANHDVDRSYLAVVHGQLKVGFEGHVDAPLRLDHDRVRLCPEGQGVDALTRWQCIAASRLFSLLRLEPETGRKHQLRIHCAQVLQAPIVGDFKLAPKAPHAAALVELGLSLDHVLLHSHQLSFFAWDKDTGKRSRITATCPPPPAFERFCRAHKLALPSTATATATST</sequence>
<dbReference type="PANTHER" id="PTHR21600:SF81">
    <property type="entry name" value="21S RRNA PSEUDOURIDINE(2819) SYNTHASE"/>
    <property type="match status" value="1"/>
</dbReference>
<dbReference type="EMBL" id="SOZI01000045">
    <property type="protein sequence ID" value="TNY21347.1"/>
    <property type="molecule type" value="Genomic_DNA"/>
</dbReference>
<dbReference type="EC" id="5.4.99.43" evidence="7"/>
<proteinExistence type="inferred from homology"/>
<dbReference type="AlphaFoldDB" id="A0A5C5FWN8"/>
<comment type="similarity">
    <text evidence="2">Belongs to the pseudouridine synthase RluA family.</text>
</comment>
<feature type="domain" description="Pseudouridine synthase RsuA/RluA-like" evidence="12">
    <location>
        <begin position="7"/>
        <end position="124"/>
    </location>
</feature>
<dbReference type="InterPro" id="IPR006145">
    <property type="entry name" value="PsdUridine_synth_RsuA/RluA"/>
</dbReference>
<evidence type="ECO:0000256" key="1">
    <source>
        <dbReference type="ARBA" id="ARBA00004173"/>
    </source>
</evidence>
<evidence type="ECO:0000256" key="10">
    <source>
        <dbReference type="ARBA" id="ARBA00041978"/>
    </source>
</evidence>
<dbReference type="PANTHER" id="PTHR21600">
    <property type="entry name" value="MITOCHONDRIAL RNA PSEUDOURIDINE SYNTHASE"/>
    <property type="match status" value="1"/>
</dbReference>
<evidence type="ECO:0000256" key="11">
    <source>
        <dbReference type="ARBA" id="ARBA00042700"/>
    </source>
</evidence>
<evidence type="ECO:0000256" key="4">
    <source>
        <dbReference type="ARBA" id="ARBA00023235"/>
    </source>
</evidence>
<dbReference type="Pfam" id="PF00849">
    <property type="entry name" value="PseudoU_synth_2"/>
    <property type="match status" value="1"/>
</dbReference>
<dbReference type="PROSITE" id="PS01129">
    <property type="entry name" value="PSI_RLU"/>
    <property type="match status" value="1"/>
</dbReference>
<comment type="caution">
    <text evidence="13">The sequence shown here is derived from an EMBL/GenBank/DDBJ whole genome shotgun (WGS) entry which is preliminary data.</text>
</comment>
<dbReference type="InterPro" id="IPR020103">
    <property type="entry name" value="PsdUridine_synth_cat_dom_sf"/>
</dbReference>
<dbReference type="GO" id="GO:0000455">
    <property type="term" value="P:enzyme-directed rRNA pseudouridine synthesis"/>
    <property type="evidence" value="ECO:0007669"/>
    <property type="project" value="TreeGrafter"/>
</dbReference>
<evidence type="ECO:0000256" key="7">
    <source>
        <dbReference type="ARBA" id="ARBA00038947"/>
    </source>
</evidence>
<dbReference type="GO" id="GO:0160143">
    <property type="term" value="F:21S rRNA pseudouridine(2819) synthase activity"/>
    <property type="evidence" value="ECO:0007669"/>
    <property type="project" value="UniProtKB-EC"/>
</dbReference>
<evidence type="ECO:0000256" key="6">
    <source>
        <dbReference type="ARBA" id="ARBA00037513"/>
    </source>
</evidence>
<dbReference type="STRING" id="5288.A0A5C5FWN8"/>
<evidence type="ECO:0000256" key="3">
    <source>
        <dbReference type="ARBA" id="ARBA00023128"/>
    </source>
</evidence>
<dbReference type="Gene3D" id="3.30.2350.10">
    <property type="entry name" value="Pseudouridine synthase"/>
    <property type="match status" value="1"/>
</dbReference>
<organism evidence="13 14">
    <name type="scientific">Rhodotorula diobovata</name>
    <dbReference type="NCBI Taxonomy" id="5288"/>
    <lineage>
        <taxon>Eukaryota</taxon>
        <taxon>Fungi</taxon>
        <taxon>Dikarya</taxon>
        <taxon>Basidiomycota</taxon>
        <taxon>Pucciniomycotina</taxon>
        <taxon>Microbotryomycetes</taxon>
        <taxon>Sporidiobolales</taxon>
        <taxon>Sporidiobolaceae</taxon>
        <taxon>Rhodotorula</taxon>
    </lineage>
</organism>
<evidence type="ECO:0000256" key="8">
    <source>
        <dbReference type="ARBA" id="ARBA00040626"/>
    </source>
</evidence>
<reference evidence="13 14" key="1">
    <citation type="submission" date="2019-03" db="EMBL/GenBank/DDBJ databases">
        <title>Rhodosporidium diobovatum UCD-FST 08-225 genome sequencing, assembly, and annotation.</title>
        <authorList>
            <person name="Fakankun I.U."/>
            <person name="Fristensky B."/>
            <person name="Levin D.B."/>
        </authorList>
    </citation>
    <scope>NUCLEOTIDE SEQUENCE [LARGE SCALE GENOMIC DNA]</scope>
    <source>
        <strain evidence="13 14">UCD-FST 08-225</strain>
    </source>
</reference>
<evidence type="ECO:0000313" key="14">
    <source>
        <dbReference type="Proteomes" id="UP000311382"/>
    </source>
</evidence>
<evidence type="ECO:0000259" key="12">
    <source>
        <dbReference type="Pfam" id="PF00849"/>
    </source>
</evidence>
<evidence type="ECO:0000313" key="13">
    <source>
        <dbReference type="EMBL" id="TNY21347.1"/>
    </source>
</evidence>
<protein>
    <recommendedName>
        <fullName evidence="8">21S rRNA pseudouridine(2819) synthase</fullName>
        <ecNumber evidence="7">5.4.99.43</ecNumber>
    </recommendedName>
    <alternativeName>
        <fullName evidence="10">Pseudouridine synthase 5</fullName>
    </alternativeName>
    <alternativeName>
        <fullName evidence="9">Pseudouridylate synthase PUS5</fullName>
    </alternativeName>
    <alternativeName>
        <fullName evidence="11">Uracil hydrolyase PUS5</fullName>
    </alternativeName>
</protein>
<dbReference type="InterPro" id="IPR006224">
    <property type="entry name" value="PsdUridine_synth_RluA-like_CS"/>
</dbReference>
<dbReference type="SUPFAM" id="SSF55120">
    <property type="entry name" value="Pseudouridine synthase"/>
    <property type="match status" value="1"/>
</dbReference>
<comment type="catalytic activity">
    <reaction evidence="5">
        <text>uridine(2819) in 21S rRNA = pseudouridine(2819) in 21S rRNA</text>
        <dbReference type="Rhea" id="RHEA:42556"/>
        <dbReference type="Rhea" id="RHEA-COMP:10113"/>
        <dbReference type="Rhea" id="RHEA-COMP:10114"/>
        <dbReference type="ChEBI" id="CHEBI:65314"/>
        <dbReference type="ChEBI" id="CHEBI:65315"/>
        <dbReference type="EC" id="5.4.99.43"/>
    </reaction>
</comment>
<keyword evidence="4" id="KW-0413">Isomerase</keyword>
<evidence type="ECO:0000256" key="2">
    <source>
        <dbReference type="ARBA" id="ARBA00010876"/>
    </source>
</evidence>
<dbReference type="GO" id="GO:0003723">
    <property type="term" value="F:RNA binding"/>
    <property type="evidence" value="ECO:0007669"/>
    <property type="project" value="InterPro"/>
</dbReference>
<comment type="function">
    <text evidence="6">Pseudouridylate synthase responsible for the pseudouridine-2819 formation in mitochondrial 21S rRNA. May modulate the efficiency or the fidelity of the mitochondrial translation machinery.</text>
</comment>
<gene>
    <name evidence="13" type="ORF">DMC30DRAFT_416105</name>
</gene>
<evidence type="ECO:0000256" key="5">
    <source>
        <dbReference type="ARBA" id="ARBA00036927"/>
    </source>
</evidence>
<dbReference type="OrthoDB" id="428658at2759"/>
<dbReference type="GO" id="GO:0005739">
    <property type="term" value="C:mitochondrion"/>
    <property type="evidence" value="ECO:0007669"/>
    <property type="project" value="UniProtKB-SubCell"/>
</dbReference>
<evidence type="ECO:0000256" key="9">
    <source>
        <dbReference type="ARBA" id="ARBA00041561"/>
    </source>
</evidence>
<keyword evidence="14" id="KW-1185">Reference proteome</keyword>
<dbReference type="CDD" id="cd02869">
    <property type="entry name" value="PseudoU_synth_RluA_like"/>
    <property type="match status" value="1"/>
</dbReference>
<name>A0A5C5FWN8_9BASI</name>